<keyword evidence="13" id="KW-1185">Reference proteome</keyword>
<dbReference type="Gene3D" id="2.40.10.120">
    <property type="match status" value="1"/>
</dbReference>
<feature type="coiled-coil region" evidence="9">
    <location>
        <begin position="416"/>
        <end position="443"/>
    </location>
</feature>
<dbReference type="InterPro" id="IPR001940">
    <property type="entry name" value="Peptidase_S1C"/>
</dbReference>
<dbReference type="Pfam" id="PF13365">
    <property type="entry name" value="Trypsin_2"/>
    <property type="match status" value="1"/>
</dbReference>
<keyword evidence="2 12" id="KW-0645">Protease</keyword>
<name>A0A220VCN9_9GAMM</name>
<protein>
    <submittedName>
        <fullName evidence="12">Serine endoprotease DegQ</fullName>
    </submittedName>
</protein>
<dbReference type="KEGG" id="pmai:CF386_02220"/>
<dbReference type="Pfam" id="PF13180">
    <property type="entry name" value="PDZ_2"/>
    <property type="match status" value="2"/>
</dbReference>
<dbReference type="PANTHER" id="PTHR22939:SF129">
    <property type="entry name" value="SERINE PROTEASE HTRA2, MITOCHONDRIAL"/>
    <property type="match status" value="1"/>
</dbReference>
<comment type="similarity">
    <text evidence="1">Belongs to the peptidase S1C family.</text>
</comment>
<feature type="active site" description="Charge relay system" evidence="7">
    <location>
        <position position="111"/>
    </location>
</feature>
<evidence type="ECO:0000256" key="8">
    <source>
        <dbReference type="PIRSR" id="PIRSR611782-2"/>
    </source>
</evidence>
<dbReference type="CDD" id="cd10839">
    <property type="entry name" value="cpPDZ1_DegP-like"/>
    <property type="match status" value="1"/>
</dbReference>
<evidence type="ECO:0000256" key="5">
    <source>
        <dbReference type="ARBA" id="ARBA00022801"/>
    </source>
</evidence>
<feature type="active site" description="Charge relay system" evidence="7">
    <location>
        <position position="216"/>
    </location>
</feature>
<accession>A0A220VCN9</accession>
<dbReference type="SMART" id="SM00228">
    <property type="entry name" value="PDZ"/>
    <property type="match status" value="2"/>
</dbReference>
<dbReference type="EMBL" id="CP022355">
    <property type="protein sequence ID" value="ASK77942.1"/>
    <property type="molecule type" value="Genomic_DNA"/>
</dbReference>
<evidence type="ECO:0000313" key="13">
    <source>
        <dbReference type="Proteomes" id="UP000242175"/>
    </source>
</evidence>
<evidence type="ECO:0000256" key="1">
    <source>
        <dbReference type="ARBA" id="ARBA00010541"/>
    </source>
</evidence>
<feature type="active site" description="Charge relay system" evidence="7">
    <location>
        <position position="141"/>
    </location>
</feature>
<organism evidence="12 13">
    <name type="scientific">Paraphotobacterium marinum</name>
    <dbReference type="NCBI Taxonomy" id="1755811"/>
    <lineage>
        <taxon>Bacteria</taxon>
        <taxon>Pseudomonadati</taxon>
        <taxon>Pseudomonadota</taxon>
        <taxon>Gammaproteobacteria</taxon>
        <taxon>Vibrionales</taxon>
        <taxon>Vibrionaceae</taxon>
        <taxon>Paraphotobacterium</taxon>
    </lineage>
</organism>
<dbReference type="SUPFAM" id="SSF50494">
    <property type="entry name" value="Trypsin-like serine proteases"/>
    <property type="match status" value="1"/>
</dbReference>
<dbReference type="GO" id="GO:0042597">
    <property type="term" value="C:periplasmic space"/>
    <property type="evidence" value="ECO:0007669"/>
    <property type="project" value="TreeGrafter"/>
</dbReference>
<dbReference type="GO" id="GO:0006515">
    <property type="term" value="P:protein quality control for misfolded or incompletely synthesized proteins"/>
    <property type="evidence" value="ECO:0007669"/>
    <property type="project" value="TreeGrafter"/>
</dbReference>
<evidence type="ECO:0000259" key="11">
    <source>
        <dbReference type="PROSITE" id="PS50106"/>
    </source>
</evidence>
<evidence type="ECO:0000256" key="2">
    <source>
        <dbReference type="ARBA" id="ARBA00022670"/>
    </source>
</evidence>
<feature type="binding site" evidence="8">
    <location>
        <begin position="271"/>
        <end position="275"/>
    </location>
    <ligand>
        <name>substrate</name>
    </ligand>
</feature>
<dbReference type="GO" id="GO:0004252">
    <property type="term" value="F:serine-type endopeptidase activity"/>
    <property type="evidence" value="ECO:0007669"/>
    <property type="project" value="InterPro"/>
</dbReference>
<gene>
    <name evidence="12" type="ORF">CF386_02220</name>
</gene>
<dbReference type="OrthoDB" id="9758917at2"/>
<evidence type="ECO:0000256" key="9">
    <source>
        <dbReference type="SAM" id="Coils"/>
    </source>
</evidence>
<feature type="chain" id="PRO_5038639773" evidence="10">
    <location>
        <begin position="27"/>
        <end position="454"/>
    </location>
</feature>
<feature type="domain" description="PDZ" evidence="11">
    <location>
        <begin position="260"/>
        <end position="351"/>
    </location>
</feature>
<dbReference type="Gene3D" id="2.30.42.10">
    <property type="match status" value="2"/>
</dbReference>
<dbReference type="RefSeq" id="WP_089072852.1">
    <property type="nucleotide sequence ID" value="NZ_CBCSAM010000005.1"/>
</dbReference>
<feature type="binding site" evidence="8">
    <location>
        <position position="55"/>
    </location>
    <ligand>
        <name>substrate</name>
    </ligand>
</feature>
<feature type="binding site" evidence="8">
    <location>
        <begin position="214"/>
        <end position="216"/>
    </location>
    <ligand>
        <name>substrate</name>
    </ligand>
</feature>
<sequence length="454" mass="48764">MFKKKLTLSFSIILMLLCIIPSFSNASILIKDSNTQSLAPMLKTVTPAVVSIAVEGKKITKSKLPDNIPEQFKHFFGPNFPKDQATEQPFAALGSGVIINAEKGYVVTNYHVIKDADKITVALNDGREIKAKLMGDDEMSDIALLQLDNTKDLSQIPLANSDNLQVGDFVVAIGNPFGLGETVTSGIISALGRSGLNLENYESFIQTDAAINTGNSGGALVNLNGQLIGINTAIVGPNGGNVGIGFAIPSNMVKNLVNQIVKYGKVRRAVLGIIGSELTADLAKAFDYNTNHGAFISQVLPDSAASKAGLKPGDIITSLDNKKINTFAQLRANIGTMGIDKTITLGILRNGKNLNVKVTLESAKGIPDAETKEINKVLNGTTLQDINSGIKVVDITKDSSAYRYGLRQNDIIIGLNKIKINNKKELEKELSKHKNDIIALHIKRQNATLFIIMK</sequence>
<feature type="signal peptide" evidence="10">
    <location>
        <begin position="1"/>
        <end position="26"/>
    </location>
</feature>
<evidence type="ECO:0000313" key="12">
    <source>
        <dbReference type="EMBL" id="ASK77942.1"/>
    </source>
</evidence>
<dbReference type="InterPro" id="IPR036034">
    <property type="entry name" value="PDZ_sf"/>
</dbReference>
<feature type="binding site" evidence="8">
    <location>
        <position position="141"/>
    </location>
    <ligand>
        <name>substrate</name>
    </ligand>
</feature>
<evidence type="ECO:0000256" key="7">
    <source>
        <dbReference type="PIRSR" id="PIRSR611782-1"/>
    </source>
</evidence>
<dbReference type="FunFam" id="2.40.10.10:FF:000001">
    <property type="entry name" value="Periplasmic serine protease DegS"/>
    <property type="match status" value="1"/>
</dbReference>
<feature type="binding site" evidence="8">
    <location>
        <position position="111"/>
    </location>
    <ligand>
        <name>substrate</name>
    </ligand>
</feature>
<evidence type="ECO:0000256" key="3">
    <source>
        <dbReference type="ARBA" id="ARBA00022729"/>
    </source>
</evidence>
<proteinExistence type="inferred from homology"/>
<dbReference type="FunFam" id="2.30.42.10:FF:000037">
    <property type="entry name" value="Periplasmic serine endoprotease DegP-like"/>
    <property type="match status" value="1"/>
</dbReference>
<keyword evidence="9" id="KW-0175">Coiled coil</keyword>
<keyword evidence="4" id="KW-0677">Repeat</keyword>
<dbReference type="Proteomes" id="UP000242175">
    <property type="component" value="Chromosome large"/>
</dbReference>
<keyword evidence="5" id="KW-0378">Hydrolase</keyword>
<keyword evidence="3 10" id="KW-0732">Signal</keyword>
<evidence type="ECO:0000256" key="10">
    <source>
        <dbReference type="SAM" id="SignalP"/>
    </source>
</evidence>
<dbReference type="NCBIfam" id="TIGR02037">
    <property type="entry name" value="degP_htrA_DO"/>
    <property type="match status" value="1"/>
</dbReference>
<evidence type="ECO:0000256" key="6">
    <source>
        <dbReference type="ARBA" id="ARBA00022825"/>
    </source>
</evidence>
<reference evidence="12 13" key="1">
    <citation type="journal article" date="2016" name="Int. J. Syst. Evol. Microbiol.">
        <title>Paraphotobacterium marinum gen. nov., sp. nov., a member of the family Vibrionaceae, isolated from surface seawater.</title>
        <authorList>
            <person name="Huang Z."/>
            <person name="Dong C."/>
            <person name="Shao Z."/>
        </authorList>
    </citation>
    <scope>NUCLEOTIDE SEQUENCE [LARGE SCALE GENOMIC DNA]</scope>
    <source>
        <strain evidence="12 13">NSCS20N07D</strain>
    </source>
</reference>
<dbReference type="SUPFAM" id="SSF50156">
    <property type="entry name" value="PDZ domain-like"/>
    <property type="match status" value="2"/>
</dbReference>
<dbReference type="FunFam" id="2.40.10.120:FF:000001">
    <property type="entry name" value="Periplasmic serine endoprotease DegP-like"/>
    <property type="match status" value="1"/>
</dbReference>
<dbReference type="InterPro" id="IPR011782">
    <property type="entry name" value="Pept_S1C_Do"/>
</dbReference>
<dbReference type="PANTHER" id="PTHR22939">
    <property type="entry name" value="SERINE PROTEASE FAMILY S1C HTRA-RELATED"/>
    <property type="match status" value="1"/>
</dbReference>
<dbReference type="PRINTS" id="PR00834">
    <property type="entry name" value="PROTEASES2C"/>
</dbReference>
<dbReference type="InterPro" id="IPR009003">
    <property type="entry name" value="Peptidase_S1_PA"/>
</dbReference>
<keyword evidence="6" id="KW-0720">Serine protease</keyword>
<dbReference type="InterPro" id="IPR001478">
    <property type="entry name" value="PDZ"/>
</dbReference>
<evidence type="ECO:0000256" key="4">
    <source>
        <dbReference type="ARBA" id="ARBA00022737"/>
    </source>
</evidence>
<dbReference type="AlphaFoldDB" id="A0A220VCN9"/>
<dbReference type="PROSITE" id="PS50106">
    <property type="entry name" value="PDZ"/>
    <property type="match status" value="1"/>
</dbReference>